<dbReference type="PANTHER" id="PTHR44520">
    <property type="entry name" value="RESPONSE REGULATOR RCP1-RELATED"/>
    <property type="match status" value="1"/>
</dbReference>
<proteinExistence type="predicted"/>
<dbReference type="SUPFAM" id="SSF52172">
    <property type="entry name" value="CheY-like"/>
    <property type="match status" value="1"/>
</dbReference>
<dbReference type="RefSeq" id="WP_158870171.1">
    <property type="nucleotide sequence ID" value="NZ_CP046401.1"/>
</dbReference>
<dbReference type="PROSITE" id="PS50110">
    <property type="entry name" value="RESPONSE_REGULATORY"/>
    <property type="match status" value="1"/>
</dbReference>
<evidence type="ECO:0000313" key="4">
    <source>
        <dbReference type="Proteomes" id="UP000428260"/>
    </source>
</evidence>
<dbReference type="Proteomes" id="UP000428260">
    <property type="component" value="Chromosome"/>
</dbReference>
<dbReference type="CDD" id="cd17557">
    <property type="entry name" value="REC_Rcp-like"/>
    <property type="match status" value="1"/>
</dbReference>
<reference evidence="3 4" key="1">
    <citation type="submission" date="2019-11" db="EMBL/GenBank/DDBJ databases">
        <authorList>
            <person name="Zheng R.K."/>
            <person name="Sun C.M."/>
        </authorList>
    </citation>
    <scope>NUCLEOTIDE SEQUENCE [LARGE SCALE GENOMIC DNA]</scope>
    <source>
        <strain evidence="3 4">WC007</strain>
    </source>
</reference>
<evidence type="ECO:0000313" key="3">
    <source>
        <dbReference type="EMBL" id="QGY46860.1"/>
    </source>
</evidence>
<dbReference type="KEGG" id="mcos:GM418_25330"/>
<dbReference type="PANTHER" id="PTHR44520:SF1">
    <property type="entry name" value="TWO-COMPONENT SYSTEM REGULATORY PROTEIN"/>
    <property type="match status" value="1"/>
</dbReference>
<dbReference type="SMART" id="SM00448">
    <property type="entry name" value="REC"/>
    <property type="match status" value="1"/>
</dbReference>
<dbReference type="InterPro" id="IPR011006">
    <property type="entry name" value="CheY-like_superfamily"/>
</dbReference>
<keyword evidence="4" id="KW-1185">Reference proteome</keyword>
<feature type="modified residue" description="4-aspartylphosphate" evidence="1">
    <location>
        <position position="66"/>
    </location>
</feature>
<name>A0A6I6K094_9BACT</name>
<protein>
    <submittedName>
        <fullName evidence="3">Response regulator</fullName>
    </submittedName>
</protein>
<accession>A0A6I6K094</accession>
<organism evidence="3 4">
    <name type="scientific">Maribellus comscasis</name>
    <dbReference type="NCBI Taxonomy" id="2681766"/>
    <lineage>
        <taxon>Bacteria</taxon>
        <taxon>Pseudomonadati</taxon>
        <taxon>Bacteroidota</taxon>
        <taxon>Bacteroidia</taxon>
        <taxon>Marinilabiliales</taxon>
        <taxon>Prolixibacteraceae</taxon>
        <taxon>Maribellus</taxon>
    </lineage>
</organism>
<dbReference type="InterPro" id="IPR001789">
    <property type="entry name" value="Sig_transdc_resp-reg_receiver"/>
</dbReference>
<sequence length="147" mass="16703">MNNVGKILYAEDNDNDVELTLAAFEECNLANPVDVVKDGAEALDYLFYKGKYSQRDKEIPLFILLDLKMPKLDGIEVLKEIRKSKEYKSIPVIILTSSKMESDIARSYEFGANSFVVKPIDFAAFVEAIKNLGYFWANVNTSLKNYE</sequence>
<dbReference type="AlphaFoldDB" id="A0A6I6K094"/>
<dbReference type="GO" id="GO:0000160">
    <property type="term" value="P:phosphorelay signal transduction system"/>
    <property type="evidence" value="ECO:0007669"/>
    <property type="project" value="InterPro"/>
</dbReference>
<dbReference type="EMBL" id="CP046401">
    <property type="protein sequence ID" value="QGY46860.1"/>
    <property type="molecule type" value="Genomic_DNA"/>
</dbReference>
<evidence type="ECO:0000259" key="2">
    <source>
        <dbReference type="PROSITE" id="PS50110"/>
    </source>
</evidence>
<dbReference type="InterPro" id="IPR052893">
    <property type="entry name" value="TCS_response_regulator"/>
</dbReference>
<keyword evidence="1" id="KW-0597">Phosphoprotein</keyword>
<dbReference type="Pfam" id="PF00072">
    <property type="entry name" value="Response_reg"/>
    <property type="match status" value="1"/>
</dbReference>
<dbReference type="Gene3D" id="3.40.50.2300">
    <property type="match status" value="1"/>
</dbReference>
<evidence type="ECO:0000256" key="1">
    <source>
        <dbReference type="PROSITE-ProRule" id="PRU00169"/>
    </source>
</evidence>
<gene>
    <name evidence="3" type="ORF">GM418_25330</name>
</gene>
<feature type="domain" description="Response regulatory" evidence="2">
    <location>
        <begin position="6"/>
        <end position="133"/>
    </location>
</feature>